<keyword evidence="3" id="KW-1185">Reference proteome</keyword>
<name>A0ABT1E8F4_9FIRM</name>
<dbReference type="RefSeq" id="WP_262065769.1">
    <property type="nucleotide sequence ID" value="NZ_JAMXOD010000006.1"/>
</dbReference>
<feature type="transmembrane region" description="Helical" evidence="1">
    <location>
        <begin position="21"/>
        <end position="43"/>
    </location>
</feature>
<protein>
    <submittedName>
        <fullName evidence="2">PrgI family protein</fullName>
    </submittedName>
</protein>
<gene>
    <name evidence="2" type="ORF">NK125_06065</name>
</gene>
<comment type="caution">
    <text evidence="2">The sequence shown here is derived from an EMBL/GenBank/DDBJ whole genome shotgun (WGS) entry which is preliminary data.</text>
</comment>
<feature type="transmembrane region" description="Helical" evidence="1">
    <location>
        <begin position="49"/>
        <end position="71"/>
    </location>
</feature>
<proteinExistence type="predicted"/>
<reference evidence="2 3" key="1">
    <citation type="journal article" date="2022" name="Genome Biol. Evol.">
        <title>Host diet, physiology and behaviors set the stage for Lachnospiraceae cladogenesis.</title>
        <authorList>
            <person name="Vera-Ponce De Leon A."/>
            <person name="Schneider M."/>
            <person name="Jahnes B.C."/>
            <person name="Sadowski V."/>
            <person name="Camuy-Velez L.A."/>
            <person name="Duan J."/>
            <person name="Sabree Z.L."/>
        </authorList>
    </citation>
    <scope>NUCLEOTIDE SEQUENCE [LARGE SCALE GENOMIC DNA]</scope>
    <source>
        <strain evidence="2 3">PAL113</strain>
    </source>
</reference>
<evidence type="ECO:0000313" key="3">
    <source>
        <dbReference type="Proteomes" id="UP001523566"/>
    </source>
</evidence>
<organism evidence="2 3">
    <name type="scientific">Aequitasia blattaphilus</name>
    <dbReference type="NCBI Taxonomy" id="2949332"/>
    <lineage>
        <taxon>Bacteria</taxon>
        <taxon>Bacillati</taxon>
        <taxon>Bacillota</taxon>
        <taxon>Clostridia</taxon>
        <taxon>Lachnospirales</taxon>
        <taxon>Lachnospiraceae</taxon>
        <taxon>Aequitasia</taxon>
    </lineage>
</organism>
<dbReference type="Proteomes" id="UP001523566">
    <property type="component" value="Unassembled WGS sequence"/>
</dbReference>
<evidence type="ECO:0000256" key="1">
    <source>
        <dbReference type="SAM" id="Phobius"/>
    </source>
</evidence>
<accession>A0ABT1E8F4</accession>
<dbReference type="EMBL" id="JAMZFW010000006">
    <property type="protein sequence ID" value="MCP1101981.1"/>
    <property type="molecule type" value="Genomic_DNA"/>
</dbReference>
<dbReference type="Pfam" id="PF12666">
    <property type="entry name" value="PrgI"/>
    <property type="match status" value="1"/>
</dbReference>
<sequence length="129" mass="14969">MIIPINKDFEKEYQNNSWKGLTLRQTISGLIAFLVSIGIAILLYLKFGFSPVACVYLCTPLMGGIIFLGVYRYQDLSLIELLKCMLFTKNTKELSMILEEYDPANQKVYAMEYPKTKKKKIKKSKRRKK</sequence>
<dbReference type="InterPro" id="IPR024414">
    <property type="entry name" value="Uncharacterised_PrgI"/>
</dbReference>
<keyword evidence="1" id="KW-1133">Transmembrane helix</keyword>
<evidence type="ECO:0000313" key="2">
    <source>
        <dbReference type="EMBL" id="MCP1101981.1"/>
    </source>
</evidence>
<keyword evidence="1" id="KW-0472">Membrane</keyword>
<keyword evidence="1" id="KW-0812">Transmembrane</keyword>